<keyword evidence="2" id="KW-0472">Membrane</keyword>
<evidence type="ECO:0000313" key="3">
    <source>
        <dbReference type="EMBL" id="SLN54374.1"/>
    </source>
</evidence>
<dbReference type="RefSeq" id="WP_085849897.1">
    <property type="nucleotide sequence ID" value="NZ_FNZV01000009.1"/>
</dbReference>
<reference evidence="3 4" key="1">
    <citation type="submission" date="2017-03" db="EMBL/GenBank/DDBJ databases">
        <authorList>
            <person name="Afonso C.L."/>
            <person name="Miller P.J."/>
            <person name="Scott M.A."/>
            <person name="Spackman E."/>
            <person name="Goraichik I."/>
            <person name="Dimitrov K.M."/>
            <person name="Suarez D.L."/>
            <person name="Swayne D.E."/>
        </authorList>
    </citation>
    <scope>NUCLEOTIDE SEQUENCE [LARGE SCALE GENOMIC DNA]</scope>
    <source>
        <strain evidence="3 4">CECT 7971</strain>
    </source>
</reference>
<dbReference type="STRING" id="658057.SAMN04488032_10997"/>
<sequence length="189" mass="21549">MDQRTEFQNRINRVADLNRDRTQQVGLSKTLRTQRSERINSVMERQDAWDKKHTRHGDADPKTTKSWPHMFSVVLAISIGGISAIAARFTLFQSSRYMGVDLSPSIGLTLDIFLAIAIGFWVRELVSLSAFRQIGAQFLGIFLALMTMHNVVHQLPDSFARLLSPEWVEHVKQSTQPGTLQFREAEPRI</sequence>
<gene>
    <name evidence="3" type="ORF">PAM7971_02788</name>
</gene>
<feature type="transmembrane region" description="Helical" evidence="2">
    <location>
        <begin position="102"/>
        <end position="122"/>
    </location>
</feature>
<evidence type="ECO:0000256" key="1">
    <source>
        <dbReference type="SAM" id="MobiDB-lite"/>
    </source>
</evidence>
<evidence type="ECO:0000256" key="2">
    <source>
        <dbReference type="SAM" id="Phobius"/>
    </source>
</evidence>
<keyword evidence="4" id="KW-1185">Reference proteome</keyword>
<dbReference type="EMBL" id="FWFW01000009">
    <property type="protein sequence ID" value="SLN54374.1"/>
    <property type="molecule type" value="Genomic_DNA"/>
</dbReference>
<evidence type="ECO:0000313" key="4">
    <source>
        <dbReference type="Proteomes" id="UP000193307"/>
    </source>
</evidence>
<keyword evidence="2" id="KW-1133">Transmembrane helix</keyword>
<protein>
    <submittedName>
        <fullName evidence="3">Uncharacterized protein</fullName>
    </submittedName>
</protein>
<dbReference type="Proteomes" id="UP000193307">
    <property type="component" value="Unassembled WGS sequence"/>
</dbReference>
<dbReference type="OrthoDB" id="7853329at2"/>
<proteinExistence type="predicted"/>
<feature type="transmembrane region" description="Helical" evidence="2">
    <location>
        <begin position="70"/>
        <end position="90"/>
    </location>
</feature>
<organism evidence="3 4">
    <name type="scientific">Pacificibacter marinus</name>
    <dbReference type="NCBI Taxonomy" id="658057"/>
    <lineage>
        <taxon>Bacteria</taxon>
        <taxon>Pseudomonadati</taxon>
        <taxon>Pseudomonadota</taxon>
        <taxon>Alphaproteobacteria</taxon>
        <taxon>Rhodobacterales</taxon>
        <taxon>Roseobacteraceae</taxon>
        <taxon>Pacificibacter</taxon>
    </lineage>
</organism>
<dbReference type="AlphaFoldDB" id="A0A1Y5T2Z6"/>
<feature type="transmembrane region" description="Helical" evidence="2">
    <location>
        <begin position="134"/>
        <end position="152"/>
    </location>
</feature>
<accession>A0A1Y5T2Z6</accession>
<name>A0A1Y5T2Z6_9RHOB</name>
<keyword evidence="2" id="KW-0812">Transmembrane</keyword>
<feature type="region of interest" description="Disordered" evidence="1">
    <location>
        <begin position="42"/>
        <end position="63"/>
    </location>
</feature>